<dbReference type="STRING" id="299255.SAMN02745129_2630"/>
<dbReference type="AlphaFoldDB" id="A0A1M5ULR1"/>
<reference evidence="1 2" key="1">
    <citation type="submission" date="2016-11" db="EMBL/GenBank/DDBJ databases">
        <authorList>
            <person name="Jaros S."/>
            <person name="Januszkiewicz K."/>
            <person name="Wedrychowicz H."/>
        </authorList>
    </citation>
    <scope>NUCLEOTIDE SEQUENCE [LARGE SCALE GENOMIC DNA]</scope>
    <source>
        <strain evidence="1 2">DSM 16917</strain>
    </source>
</reference>
<dbReference type="EMBL" id="FQXG01000003">
    <property type="protein sequence ID" value="SHH63945.1"/>
    <property type="molecule type" value="Genomic_DNA"/>
</dbReference>
<sequence>MEQSHIAYKDRLKQLVIDTPRGRALDPNYTPVQAQLPIPYSRTGCLQVLHRITQRYPELVDLPLDHIRKASSSPLQLTAALDKIAHAALDRKYVLIYD</sequence>
<organism evidence="1 2">
    <name type="scientific">Ferrimonas marina</name>
    <dbReference type="NCBI Taxonomy" id="299255"/>
    <lineage>
        <taxon>Bacteria</taxon>
        <taxon>Pseudomonadati</taxon>
        <taxon>Pseudomonadota</taxon>
        <taxon>Gammaproteobacteria</taxon>
        <taxon>Alteromonadales</taxon>
        <taxon>Ferrimonadaceae</taxon>
        <taxon>Ferrimonas</taxon>
    </lineage>
</organism>
<evidence type="ECO:0000313" key="1">
    <source>
        <dbReference type="EMBL" id="SHH63945.1"/>
    </source>
</evidence>
<name>A0A1M5ULR1_9GAMM</name>
<accession>A0A1M5ULR1</accession>
<evidence type="ECO:0000313" key="2">
    <source>
        <dbReference type="Proteomes" id="UP000184268"/>
    </source>
</evidence>
<keyword evidence="2" id="KW-1185">Reference proteome</keyword>
<protein>
    <submittedName>
        <fullName evidence="1">Uncharacterized protein</fullName>
    </submittedName>
</protein>
<dbReference type="Proteomes" id="UP000184268">
    <property type="component" value="Unassembled WGS sequence"/>
</dbReference>
<gene>
    <name evidence="1" type="ORF">SAMN02745129_2630</name>
</gene>
<proteinExistence type="predicted"/>